<name>A0ABD6N5Y0_9PSED</name>
<organism evidence="1 2">
    <name type="scientific">Pseudomonas hunanensis</name>
    <dbReference type="NCBI Taxonomy" id="1247546"/>
    <lineage>
        <taxon>Bacteria</taxon>
        <taxon>Pseudomonadati</taxon>
        <taxon>Pseudomonadota</taxon>
        <taxon>Gammaproteobacteria</taxon>
        <taxon>Pseudomonadales</taxon>
        <taxon>Pseudomonadaceae</taxon>
        <taxon>Pseudomonas</taxon>
    </lineage>
</organism>
<sequence length="62" mass="6458">MCPPPIRCRSGFTREYGGGSNGERRVEIGQQARPPTGVHHRSDVGAGLPANTVAAATVNGGW</sequence>
<gene>
    <name evidence="1" type="ORF">DM819_23075</name>
</gene>
<evidence type="ECO:0008006" key="3">
    <source>
        <dbReference type="Google" id="ProtNLM"/>
    </source>
</evidence>
<dbReference type="Proteomes" id="UP000704738">
    <property type="component" value="Unassembled WGS sequence"/>
</dbReference>
<accession>A0ABD6N5Y0</accession>
<comment type="caution">
    <text evidence="1">The sequence shown here is derived from an EMBL/GenBank/DDBJ whole genome shotgun (WGS) entry which is preliminary data.</text>
</comment>
<dbReference type="EMBL" id="QJRE01000115">
    <property type="protein sequence ID" value="NWL48668.1"/>
    <property type="molecule type" value="Genomic_DNA"/>
</dbReference>
<reference evidence="1 2" key="1">
    <citation type="submission" date="2018-06" db="EMBL/GenBank/DDBJ databases">
        <title>Bacteria isolated from soil of Wuhan.</title>
        <authorList>
            <person name="Xiang W."/>
            <person name="Huang C."/>
        </authorList>
    </citation>
    <scope>NUCLEOTIDE SEQUENCE [LARGE SCALE GENOMIC DNA]</scope>
    <source>
        <strain evidence="2">xwS4</strain>
    </source>
</reference>
<dbReference type="AlphaFoldDB" id="A0ABD6N5Y0"/>
<evidence type="ECO:0000313" key="1">
    <source>
        <dbReference type="EMBL" id="NWL48668.1"/>
    </source>
</evidence>
<evidence type="ECO:0000313" key="2">
    <source>
        <dbReference type="Proteomes" id="UP000704738"/>
    </source>
</evidence>
<protein>
    <recommendedName>
        <fullName evidence="3">Diguanylate phosphodiesterase</fullName>
    </recommendedName>
</protein>
<proteinExistence type="predicted"/>